<dbReference type="Pfam" id="PF19605">
    <property type="entry name" value="DUF6110"/>
    <property type="match status" value="1"/>
</dbReference>
<sequence length="99" mass="10873">MSFWIKGAIFVGGMAASTLGVKLLTSKTAKKVYAHTTATVLRGKDAVMEGVTKVRESCDDIVADAKDINEKRSEEDIIDIIEDSSDTIEEEFSDEEKKD</sequence>
<organism evidence="1 2">
    <name type="scientific">Ruminococcus albus SY3</name>
    <dbReference type="NCBI Taxonomy" id="1341156"/>
    <lineage>
        <taxon>Bacteria</taxon>
        <taxon>Bacillati</taxon>
        <taxon>Bacillota</taxon>
        <taxon>Clostridia</taxon>
        <taxon>Eubacteriales</taxon>
        <taxon>Oscillospiraceae</taxon>
        <taxon>Ruminococcus</taxon>
    </lineage>
</organism>
<evidence type="ECO:0008006" key="3">
    <source>
        <dbReference type="Google" id="ProtNLM"/>
    </source>
</evidence>
<dbReference type="Proteomes" id="UP000021369">
    <property type="component" value="Unassembled WGS sequence"/>
</dbReference>
<dbReference type="EMBL" id="JEOB01000004">
    <property type="protein sequence ID" value="EXM37507.1"/>
    <property type="molecule type" value="Genomic_DNA"/>
</dbReference>
<reference evidence="1 2" key="1">
    <citation type="submission" date="2013-06" db="EMBL/GenBank/DDBJ databases">
        <title>Rumen cellulosomics: divergent fiber-degrading strategies revealed by comparative genome-wide analysis of six Ruminococcal strains.</title>
        <authorList>
            <person name="Dassa B."/>
            <person name="Borovok I."/>
            <person name="Lamed R."/>
            <person name="Flint H."/>
            <person name="Yeoman C.J."/>
            <person name="White B."/>
            <person name="Bayer E.A."/>
        </authorList>
    </citation>
    <scope>NUCLEOTIDE SEQUENCE [LARGE SCALE GENOMIC DNA]</scope>
    <source>
        <strain evidence="1 2">SY3</strain>
    </source>
</reference>
<dbReference type="AlphaFoldDB" id="A0A011UWG9"/>
<proteinExistence type="predicted"/>
<dbReference type="RefSeq" id="WP_024857041.1">
    <property type="nucleotide sequence ID" value="NZ_JEOB01000004.1"/>
</dbReference>
<dbReference type="InterPro" id="IPR046092">
    <property type="entry name" value="DUF6110"/>
</dbReference>
<name>A0A011UWG9_RUMAL</name>
<keyword evidence="2" id="KW-1185">Reference proteome</keyword>
<gene>
    <name evidence="1" type="ORF">RASY3_13065</name>
</gene>
<comment type="caution">
    <text evidence="1">The sequence shown here is derived from an EMBL/GenBank/DDBJ whole genome shotgun (WGS) entry which is preliminary data.</text>
</comment>
<dbReference type="OrthoDB" id="1932911at2"/>
<accession>A0A011UWG9</accession>
<dbReference type="PATRIC" id="fig|1341156.4.peg.3636"/>
<evidence type="ECO:0000313" key="1">
    <source>
        <dbReference type="EMBL" id="EXM37507.1"/>
    </source>
</evidence>
<evidence type="ECO:0000313" key="2">
    <source>
        <dbReference type="Proteomes" id="UP000021369"/>
    </source>
</evidence>
<protein>
    <recommendedName>
        <fullName evidence="3">DUF1490 domain-containing protein</fullName>
    </recommendedName>
</protein>